<dbReference type="InterPro" id="IPR055357">
    <property type="entry name" value="LRR_At1g61320_AtMIF1"/>
</dbReference>
<gene>
    <name evidence="2" type="ORF">URODEC1_LOCUS102783</name>
</gene>
<accession>A0ABC9F8V0</accession>
<protein>
    <recommendedName>
        <fullName evidence="1">At1g61320/AtMIF1 LRR domain-containing protein</fullName>
    </recommendedName>
</protein>
<proteinExistence type="predicted"/>
<evidence type="ECO:0000313" key="2">
    <source>
        <dbReference type="EMBL" id="CAL5070416.1"/>
    </source>
</evidence>
<dbReference type="Gene3D" id="3.80.10.10">
    <property type="entry name" value="Ribonuclease Inhibitor"/>
    <property type="match status" value="1"/>
</dbReference>
<dbReference type="PANTHER" id="PTHR34145:SF78">
    <property type="entry name" value="FBD DOMAIN-CONTAINING PROTEIN"/>
    <property type="match status" value="1"/>
</dbReference>
<feature type="domain" description="At1g61320/AtMIF1 LRR" evidence="1">
    <location>
        <begin position="69"/>
        <end position="465"/>
    </location>
</feature>
<dbReference type="InterPro" id="IPR032675">
    <property type="entry name" value="LRR_dom_sf"/>
</dbReference>
<reference evidence="2 3" key="2">
    <citation type="submission" date="2024-10" db="EMBL/GenBank/DDBJ databases">
        <authorList>
            <person name="Ryan C."/>
        </authorList>
    </citation>
    <scope>NUCLEOTIDE SEQUENCE [LARGE SCALE GENOMIC DNA]</scope>
</reference>
<dbReference type="SUPFAM" id="SSF52047">
    <property type="entry name" value="RNI-like"/>
    <property type="match status" value="1"/>
</dbReference>
<dbReference type="Proteomes" id="UP001497457">
    <property type="component" value="Chromosome 5rd"/>
</dbReference>
<reference evidence="3" key="1">
    <citation type="submission" date="2024-06" db="EMBL/GenBank/DDBJ databases">
        <authorList>
            <person name="Ryan C."/>
        </authorList>
    </citation>
    <scope>NUCLEOTIDE SEQUENCE [LARGE SCALE GENOMIC DNA]</scope>
</reference>
<dbReference type="InterPro" id="IPR053772">
    <property type="entry name" value="At1g61320/At1g61330-like"/>
</dbReference>
<name>A0ABC9F8V0_9POAL</name>
<dbReference type="Pfam" id="PF23622">
    <property type="entry name" value="LRR_At1g61320_AtMIF1"/>
    <property type="match status" value="1"/>
</dbReference>
<dbReference type="EMBL" id="OZ075115">
    <property type="protein sequence ID" value="CAL5070416.1"/>
    <property type="molecule type" value="Genomic_DNA"/>
</dbReference>
<evidence type="ECO:0000259" key="1">
    <source>
        <dbReference type="Pfam" id="PF23622"/>
    </source>
</evidence>
<evidence type="ECO:0000313" key="3">
    <source>
        <dbReference type="Proteomes" id="UP001497457"/>
    </source>
</evidence>
<keyword evidence="3" id="KW-1185">Reference proteome</keyword>
<organism evidence="2 3">
    <name type="scientific">Urochloa decumbens</name>
    <dbReference type="NCBI Taxonomy" id="240449"/>
    <lineage>
        <taxon>Eukaryota</taxon>
        <taxon>Viridiplantae</taxon>
        <taxon>Streptophyta</taxon>
        <taxon>Embryophyta</taxon>
        <taxon>Tracheophyta</taxon>
        <taxon>Spermatophyta</taxon>
        <taxon>Magnoliopsida</taxon>
        <taxon>Liliopsida</taxon>
        <taxon>Poales</taxon>
        <taxon>Poaceae</taxon>
        <taxon>PACMAD clade</taxon>
        <taxon>Panicoideae</taxon>
        <taxon>Panicodae</taxon>
        <taxon>Paniceae</taxon>
        <taxon>Melinidinae</taxon>
        <taxon>Urochloa</taxon>
    </lineage>
</organism>
<sequence>MLLQDIWYLIHSLMPLCDSARCACASRMFLRSWRCHPKLILTEETLGLTQKESQKVDIARDFISRVDHILKNHSGTGMKILKFVIRDCYNVNTCHLNSWLQKAITQGIEEVSLFLPRKSSKDCNFPCSILLDGRGNSIRYLHLTYCAFRPTVGFDCLRSLTKLHLYQVCITGDELGCLISDCFALEELDLCVCRELICLKIPFWLERLSCLSVCDCNALQVIESTAPNLSTFDFYGEPVQLVLGESSKVKNLKVDFSSEPNFLSYAITNLPSIVPHLETLTVSSTCERVSTPMVPDKFLHVKHLNIYLGGDDDGAVTPTYDYLSLASFLDACPVLERFILSVNQGGMQHDSVFGDASSHLRQIPVCKHGGLKKVQINGFCSAKSIVELTCHILKNATSLEGLTLDCIFGAEAVSDPVRCSARKSGKCMSKSSRMVLEAHRALSVVKRYIVHRIPSTVKLNVGEPCIRCHAIDVKLL</sequence>
<dbReference type="PANTHER" id="PTHR34145">
    <property type="entry name" value="OS02G0105600 PROTEIN"/>
    <property type="match status" value="1"/>
</dbReference>
<dbReference type="AlphaFoldDB" id="A0ABC9F8V0"/>